<dbReference type="PATRIC" id="fig|1423820.4.peg.808"/>
<feature type="transmembrane region" description="Helical" evidence="1">
    <location>
        <begin position="265"/>
        <end position="282"/>
    </location>
</feature>
<dbReference type="Pfam" id="PF03613">
    <property type="entry name" value="EIID-AGA"/>
    <property type="match status" value="1"/>
</dbReference>
<sequence length="308" mass="34306">MTEKENRIKVDKKTRFKVAARSQFLQGSWNYERMQNGGYAFSMIPAIKKLYKTDEDRQAALKRHMEFFNTTPFMASPIIGVTLALEEERANGGDVDDEAINGVKVGMMGPLAGVGDPVFWFTVRPILGALCASLAMSGNILGPIMFFVVWNLFRWGFQWYTQEFGYRAGSAITDDLSGTMMQDVTRGASMLGMFVLGSLIQRWVKIDFKPVVSKVQLQKGAYIDWHSLPSGHEGIQKALELYNNGQGQALSSVKITTMQNVLDQLIPGLAGLLLTFLCMWLLKKKVSPIWIIIGIFIIGILGHVVGLL</sequence>
<dbReference type="PANTHER" id="PTHR32502:SF27">
    <property type="entry name" value="PTS SYSTEM, MANNOSE-SPECIFIC IID COMPONENT"/>
    <property type="match status" value="1"/>
</dbReference>
<evidence type="ECO:0000313" key="2">
    <source>
        <dbReference type="EMBL" id="KRM53221.1"/>
    </source>
</evidence>
<dbReference type="InterPro" id="IPR050303">
    <property type="entry name" value="GatZ_KbaZ_carbometab"/>
</dbReference>
<dbReference type="InterPro" id="IPR004704">
    <property type="entry name" value="PTS_IID_man"/>
</dbReference>
<name>A0A0R1ZG33_9LACO</name>
<dbReference type="RefSeq" id="WP_057906143.1">
    <property type="nucleotide sequence ID" value="NZ_AYYZ01000005.1"/>
</dbReference>
<comment type="caution">
    <text evidence="2">The sequence shown here is derived from an EMBL/GenBank/DDBJ whole genome shotgun (WGS) entry which is preliminary data.</text>
</comment>
<keyword evidence="1" id="KW-1133">Transmembrane helix</keyword>
<dbReference type="NCBIfam" id="TIGR00828">
    <property type="entry name" value="EIID-AGA"/>
    <property type="match status" value="1"/>
</dbReference>
<dbReference type="STRING" id="1423820.FC64_GL000792"/>
<gene>
    <name evidence="2" type="ORF">FC64_GL000792</name>
</gene>
<keyword evidence="1" id="KW-0472">Membrane</keyword>
<feature type="transmembrane region" description="Helical" evidence="1">
    <location>
        <begin position="126"/>
        <end position="153"/>
    </location>
</feature>
<dbReference type="EMBL" id="AYYZ01000005">
    <property type="protein sequence ID" value="KRM53221.1"/>
    <property type="molecule type" value="Genomic_DNA"/>
</dbReference>
<evidence type="ECO:0000256" key="1">
    <source>
        <dbReference type="SAM" id="Phobius"/>
    </source>
</evidence>
<reference evidence="2 3" key="1">
    <citation type="journal article" date="2015" name="Genome Announc.">
        <title>Expanding the biotechnology potential of lactobacilli through comparative genomics of 213 strains and associated genera.</title>
        <authorList>
            <person name="Sun Z."/>
            <person name="Harris H.M."/>
            <person name="McCann A."/>
            <person name="Guo C."/>
            <person name="Argimon S."/>
            <person name="Zhang W."/>
            <person name="Yang X."/>
            <person name="Jeffery I.B."/>
            <person name="Cooney J.C."/>
            <person name="Kagawa T.F."/>
            <person name="Liu W."/>
            <person name="Song Y."/>
            <person name="Salvetti E."/>
            <person name="Wrobel A."/>
            <person name="Rasinkangas P."/>
            <person name="Parkhill J."/>
            <person name="Rea M.C."/>
            <person name="O'Sullivan O."/>
            <person name="Ritari J."/>
            <person name="Douillard F.P."/>
            <person name="Paul Ross R."/>
            <person name="Yang R."/>
            <person name="Briner A.E."/>
            <person name="Felis G.E."/>
            <person name="de Vos W.M."/>
            <person name="Barrangou R."/>
            <person name="Klaenhammer T.R."/>
            <person name="Caufield P.W."/>
            <person name="Cui Y."/>
            <person name="Zhang H."/>
            <person name="O'Toole P.W."/>
        </authorList>
    </citation>
    <scope>NUCLEOTIDE SEQUENCE [LARGE SCALE GENOMIC DNA]</scope>
    <source>
        <strain evidence="2 3">DSM 20653</strain>
    </source>
</reference>
<proteinExistence type="predicted"/>
<organism evidence="2 3">
    <name type="scientific">Ligilactobacillus araffinosus DSM 20653</name>
    <dbReference type="NCBI Taxonomy" id="1423820"/>
    <lineage>
        <taxon>Bacteria</taxon>
        <taxon>Bacillati</taxon>
        <taxon>Bacillota</taxon>
        <taxon>Bacilli</taxon>
        <taxon>Lactobacillales</taxon>
        <taxon>Lactobacillaceae</taxon>
        <taxon>Ligilactobacillus</taxon>
    </lineage>
</organism>
<protein>
    <submittedName>
        <fullName evidence="2">Pts system, mannose-specific iid component</fullName>
    </submittedName>
</protein>
<keyword evidence="3" id="KW-1185">Reference proteome</keyword>
<dbReference type="GO" id="GO:0005886">
    <property type="term" value="C:plasma membrane"/>
    <property type="evidence" value="ECO:0007669"/>
    <property type="project" value="TreeGrafter"/>
</dbReference>
<dbReference type="PANTHER" id="PTHR32502">
    <property type="entry name" value="N-ACETYLGALACTOSAMINE PERMEASE II COMPONENT-RELATED"/>
    <property type="match status" value="1"/>
</dbReference>
<accession>A0A0R1ZG33</accession>
<keyword evidence="1" id="KW-0812">Transmembrane</keyword>
<dbReference type="AlphaFoldDB" id="A0A0R1ZG33"/>
<dbReference type="PROSITE" id="PS51108">
    <property type="entry name" value="PTS_EIID"/>
    <property type="match status" value="1"/>
</dbReference>
<dbReference type="GO" id="GO:0009401">
    <property type="term" value="P:phosphoenolpyruvate-dependent sugar phosphotransferase system"/>
    <property type="evidence" value="ECO:0007669"/>
    <property type="project" value="InterPro"/>
</dbReference>
<feature type="transmembrane region" description="Helical" evidence="1">
    <location>
        <begin position="289"/>
        <end position="307"/>
    </location>
</feature>
<evidence type="ECO:0000313" key="3">
    <source>
        <dbReference type="Proteomes" id="UP000051291"/>
    </source>
</evidence>
<dbReference type="Proteomes" id="UP000051291">
    <property type="component" value="Unassembled WGS sequence"/>
</dbReference>